<dbReference type="Gene3D" id="3.20.20.140">
    <property type="entry name" value="Metal-dependent hydrolases"/>
    <property type="match status" value="1"/>
</dbReference>
<dbReference type="PATRIC" id="fig|1618617.3.peg.349"/>
<dbReference type="Proteomes" id="UP000034067">
    <property type="component" value="Unassembled WGS sequence"/>
</dbReference>
<name>A0A0G1PQ35_9BACT</name>
<organism evidence="1 2">
    <name type="scientific">Candidatus Azambacteria bacterium GW2011_GWB1_46_27</name>
    <dbReference type="NCBI Taxonomy" id="1618617"/>
    <lineage>
        <taxon>Bacteria</taxon>
        <taxon>Candidatus Azamiibacteriota</taxon>
    </lineage>
</organism>
<evidence type="ECO:0000313" key="1">
    <source>
        <dbReference type="EMBL" id="KKU34767.1"/>
    </source>
</evidence>
<dbReference type="PANTHER" id="PTHR32027:SF0">
    <property type="entry name" value="CYTOSINE DEAMINASE"/>
    <property type="match status" value="1"/>
</dbReference>
<evidence type="ECO:0000313" key="2">
    <source>
        <dbReference type="Proteomes" id="UP000034067"/>
    </source>
</evidence>
<dbReference type="SUPFAM" id="SSF51556">
    <property type="entry name" value="Metallo-dependent hydrolases"/>
    <property type="match status" value="1"/>
</dbReference>
<dbReference type="GO" id="GO:0016814">
    <property type="term" value="F:hydrolase activity, acting on carbon-nitrogen (but not peptide) bonds, in cyclic amidines"/>
    <property type="evidence" value="ECO:0007669"/>
    <property type="project" value="TreeGrafter"/>
</dbReference>
<dbReference type="EMBL" id="LCMJ01000025">
    <property type="protein sequence ID" value="KKU34767.1"/>
    <property type="molecule type" value="Genomic_DNA"/>
</dbReference>
<protein>
    <recommendedName>
        <fullName evidence="3">Amidohydrolase-related domain-containing protein</fullName>
    </recommendedName>
</protein>
<comment type="caution">
    <text evidence="1">The sequence shown here is derived from an EMBL/GenBank/DDBJ whole genome shotgun (WGS) entry which is preliminary data.</text>
</comment>
<dbReference type="AlphaFoldDB" id="A0A0G1PQ35"/>
<reference evidence="1 2" key="1">
    <citation type="journal article" date="2015" name="Nature">
        <title>rRNA introns, odd ribosomes, and small enigmatic genomes across a large radiation of phyla.</title>
        <authorList>
            <person name="Brown C.T."/>
            <person name="Hug L.A."/>
            <person name="Thomas B.C."/>
            <person name="Sharon I."/>
            <person name="Castelle C.J."/>
            <person name="Singh A."/>
            <person name="Wilkins M.J."/>
            <person name="Williams K.H."/>
            <person name="Banfield J.F."/>
        </authorList>
    </citation>
    <scope>NUCLEOTIDE SEQUENCE [LARGE SCALE GENOMIC DNA]</scope>
</reference>
<dbReference type="PANTHER" id="PTHR32027">
    <property type="entry name" value="CYTOSINE DEAMINASE"/>
    <property type="match status" value="1"/>
</dbReference>
<gene>
    <name evidence="1" type="ORF">UX48_C0025G0006</name>
</gene>
<evidence type="ECO:0008006" key="3">
    <source>
        <dbReference type="Google" id="ProtNLM"/>
    </source>
</evidence>
<proteinExistence type="predicted"/>
<accession>A0A0G1PQ35</accession>
<dbReference type="InterPro" id="IPR052349">
    <property type="entry name" value="Metallo-hydrolase_Enzymes"/>
</dbReference>
<sequence>MMTKEAIEFFYGAFAGAIHELALKYGGYLNAHAHLDRAGTLDNKYLEHCGTTPLSASSVPLRVKQTLTGELHKGPAYEAKNLKTRMTRCLKLAAATRTKRLVSFVDATPDIQGTAIRAAVELRDGFKDIVDLSIAAHPIFGFKTDAKFPKSRWETFEEACAIADIIGALPERDSRPGSVGADEHIRRVLGLGKNLRKEVHVHVDQDNDPRQNQTLDLIQAVRWIGSPEIQGQERPTVWLVHAISPSAYSEEKFKKTLDGLKEHQIGIICCPRAALSMRQLRSLNAPIHNSVARLLEMALVGIPIRIGTDNIADMYIPTSSGNVLYEMLVLADTLRFYDVEVLAKWASGTPLNESDLDRIRRHLAEDVKACKQANPEYQFCLSLD</sequence>
<dbReference type="InterPro" id="IPR032466">
    <property type="entry name" value="Metal_Hydrolase"/>
</dbReference>